<feature type="transmembrane region" description="Helical" evidence="7">
    <location>
        <begin position="84"/>
        <end position="104"/>
    </location>
</feature>
<dbReference type="Proteomes" id="UP001501570">
    <property type="component" value="Unassembled WGS sequence"/>
</dbReference>
<sequence length="304" mass="33582">MSVSMDALPGSSRRSRQHRRRWTGWGFIAPFMVVFAFALVVPVGYAIYLSLFRTQLIGGNSFVGLSNYHQAIEDAKFWASLGRVALFLVVQVPIMLILALAAALALDSARLHWAPLYRLSIFLPYAVPAVVASLMWGFMYGNQFGLVASINNALGTHLPDPFSKGLVLTAIGNIVTWEFVGYNMLIFYSALRTIPNDLYESAETDGAGAFRVIRSIKLPSLRPAILIATIFSIIGSFQLFNEPNILKPLSPNTIATYFTPNMYAYNLSFAGQEYNYSATIAIIMGILTVIIAYAVQLWGTRKEA</sequence>
<dbReference type="Gene3D" id="1.10.3720.10">
    <property type="entry name" value="MetI-like"/>
    <property type="match status" value="1"/>
</dbReference>
<feature type="domain" description="ABC transmembrane type-1" evidence="8">
    <location>
        <begin position="81"/>
        <end position="295"/>
    </location>
</feature>
<organism evidence="9 10">
    <name type="scientific">Rugosimonospora acidiphila</name>
    <dbReference type="NCBI Taxonomy" id="556531"/>
    <lineage>
        <taxon>Bacteria</taxon>
        <taxon>Bacillati</taxon>
        <taxon>Actinomycetota</taxon>
        <taxon>Actinomycetes</taxon>
        <taxon>Micromonosporales</taxon>
        <taxon>Micromonosporaceae</taxon>
        <taxon>Rugosimonospora</taxon>
    </lineage>
</organism>
<name>A0ABP9S0I3_9ACTN</name>
<evidence type="ECO:0000313" key="9">
    <source>
        <dbReference type="EMBL" id="GAA5189899.1"/>
    </source>
</evidence>
<comment type="caution">
    <text evidence="9">The sequence shown here is derived from an EMBL/GenBank/DDBJ whole genome shotgun (WGS) entry which is preliminary data.</text>
</comment>
<keyword evidence="4 7" id="KW-0812">Transmembrane</keyword>
<accession>A0ABP9S0I3</accession>
<dbReference type="Pfam" id="PF00528">
    <property type="entry name" value="BPD_transp_1"/>
    <property type="match status" value="1"/>
</dbReference>
<dbReference type="InterPro" id="IPR035906">
    <property type="entry name" value="MetI-like_sf"/>
</dbReference>
<dbReference type="PANTHER" id="PTHR43227:SF8">
    <property type="entry name" value="DIACETYLCHITOBIOSE UPTAKE SYSTEM PERMEASE PROTEIN DASB"/>
    <property type="match status" value="1"/>
</dbReference>
<evidence type="ECO:0000256" key="5">
    <source>
        <dbReference type="ARBA" id="ARBA00022989"/>
    </source>
</evidence>
<dbReference type="EMBL" id="BAABJQ010000013">
    <property type="protein sequence ID" value="GAA5189899.1"/>
    <property type="molecule type" value="Genomic_DNA"/>
</dbReference>
<feature type="transmembrane region" description="Helical" evidence="7">
    <location>
        <begin position="221"/>
        <end position="240"/>
    </location>
</feature>
<evidence type="ECO:0000256" key="1">
    <source>
        <dbReference type="ARBA" id="ARBA00004651"/>
    </source>
</evidence>
<comment type="similarity">
    <text evidence="7">Belongs to the binding-protein-dependent transport system permease family.</text>
</comment>
<keyword evidence="5 7" id="KW-1133">Transmembrane helix</keyword>
<evidence type="ECO:0000313" key="10">
    <source>
        <dbReference type="Proteomes" id="UP001501570"/>
    </source>
</evidence>
<comment type="subcellular location">
    <subcellularLocation>
        <location evidence="1 7">Cell membrane</location>
        <topology evidence="1 7">Multi-pass membrane protein</topology>
    </subcellularLocation>
</comment>
<feature type="transmembrane region" description="Helical" evidence="7">
    <location>
        <begin position="274"/>
        <end position="295"/>
    </location>
</feature>
<feature type="transmembrane region" description="Helical" evidence="7">
    <location>
        <begin position="22"/>
        <end position="48"/>
    </location>
</feature>
<protein>
    <submittedName>
        <fullName evidence="9">Sugar ABC transporter permease</fullName>
    </submittedName>
</protein>
<evidence type="ECO:0000259" key="8">
    <source>
        <dbReference type="PROSITE" id="PS50928"/>
    </source>
</evidence>
<evidence type="ECO:0000256" key="2">
    <source>
        <dbReference type="ARBA" id="ARBA00022448"/>
    </source>
</evidence>
<keyword evidence="10" id="KW-1185">Reference proteome</keyword>
<proteinExistence type="inferred from homology"/>
<feature type="transmembrane region" description="Helical" evidence="7">
    <location>
        <begin position="166"/>
        <end position="191"/>
    </location>
</feature>
<keyword evidence="6 7" id="KW-0472">Membrane</keyword>
<gene>
    <name evidence="9" type="ORF">GCM10023322_43710</name>
</gene>
<reference evidence="10" key="1">
    <citation type="journal article" date="2019" name="Int. J. Syst. Evol. Microbiol.">
        <title>The Global Catalogue of Microorganisms (GCM) 10K type strain sequencing project: providing services to taxonomists for standard genome sequencing and annotation.</title>
        <authorList>
            <consortium name="The Broad Institute Genomics Platform"/>
            <consortium name="The Broad Institute Genome Sequencing Center for Infectious Disease"/>
            <person name="Wu L."/>
            <person name="Ma J."/>
        </authorList>
    </citation>
    <scope>NUCLEOTIDE SEQUENCE [LARGE SCALE GENOMIC DNA]</scope>
    <source>
        <strain evidence="10">JCM 18304</strain>
    </source>
</reference>
<dbReference type="SUPFAM" id="SSF161098">
    <property type="entry name" value="MetI-like"/>
    <property type="match status" value="1"/>
</dbReference>
<dbReference type="InterPro" id="IPR000515">
    <property type="entry name" value="MetI-like"/>
</dbReference>
<evidence type="ECO:0000256" key="6">
    <source>
        <dbReference type="ARBA" id="ARBA00023136"/>
    </source>
</evidence>
<evidence type="ECO:0000256" key="7">
    <source>
        <dbReference type="RuleBase" id="RU363032"/>
    </source>
</evidence>
<keyword evidence="3" id="KW-1003">Cell membrane</keyword>
<dbReference type="InterPro" id="IPR050809">
    <property type="entry name" value="UgpAE/MalFG_permease"/>
</dbReference>
<evidence type="ECO:0000256" key="4">
    <source>
        <dbReference type="ARBA" id="ARBA00022692"/>
    </source>
</evidence>
<dbReference type="PANTHER" id="PTHR43227">
    <property type="entry name" value="BLL4140 PROTEIN"/>
    <property type="match status" value="1"/>
</dbReference>
<dbReference type="PROSITE" id="PS50928">
    <property type="entry name" value="ABC_TM1"/>
    <property type="match status" value="1"/>
</dbReference>
<keyword evidence="2 7" id="KW-0813">Transport</keyword>
<evidence type="ECO:0000256" key="3">
    <source>
        <dbReference type="ARBA" id="ARBA00022475"/>
    </source>
</evidence>
<dbReference type="CDD" id="cd06261">
    <property type="entry name" value="TM_PBP2"/>
    <property type="match status" value="1"/>
</dbReference>
<feature type="transmembrane region" description="Helical" evidence="7">
    <location>
        <begin position="116"/>
        <end position="139"/>
    </location>
</feature>